<feature type="domain" description="SPOR" evidence="1">
    <location>
        <begin position="79"/>
        <end position="158"/>
    </location>
</feature>
<dbReference type="KEGG" id="lsx:H8B22_04510"/>
<dbReference type="AlphaFoldDB" id="A0A7H0FZM1"/>
<dbReference type="EMBL" id="CP060820">
    <property type="protein sequence ID" value="QNP41487.1"/>
    <property type="molecule type" value="Genomic_DNA"/>
</dbReference>
<reference evidence="2 3" key="1">
    <citation type="submission" date="2020-08" db="EMBL/GenBank/DDBJ databases">
        <title>Lysobacter sp. II4 sp. nov., isolated from soil.</title>
        <authorList>
            <person name="Woo C.Y."/>
            <person name="Kim J."/>
        </authorList>
    </citation>
    <scope>NUCLEOTIDE SEQUENCE [LARGE SCALE GENOMIC DNA]</scope>
    <source>
        <strain evidence="2 3">II4</strain>
    </source>
</reference>
<dbReference type="PROSITE" id="PS51724">
    <property type="entry name" value="SPOR"/>
    <property type="match status" value="1"/>
</dbReference>
<dbReference type="RefSeq" id="WP_187712923.1">
    <property type="nucleotide sequence ID" value="NZ_CP060820.1"/>
</dbReference>
<name>A0A7H0FZM1_9GAMM</name>
<dbReference type="GO" id="GO:0042834">
    <property type="term" value="F:peptidoglycan binding"/>
    <property type="evidence" value="ECO:0007669"/>
    <property type="project" value="InterPro"/>
</dbReference>
<dbReference type="Pfam" id="PF05036">
    <property type="entry name" value="SPOR"/>
    <property type="match status" value="1"/>
</dbReference>
<gene>
    <name evidence="2" type="ORF">H8B22_04510</name>
</gene>
<proteinExistence type="predicted"/>
<dbReference type="Proteomes" id="UP000516018">
    <property type="component" value="Chromosome"/>
</dbReference>
<keyword evidence="3" id="KW-1185">Reference proteome</keyword>
<dbReference type="InterPro" id="IPR007730">
    <property type="entry name" value="SPOR-like_dom"/>
</dbReference>
<evidence type="ECO:0000259" key="1">
    <source>
        <dbReference type="PROSITE" id="PS51724"/>
    </source>
</evidence>
<sequence length="236" mass="24207">MLSRALIVLLCVLNLGVAAWWIAHDPPPPNAAPQVPPGVARLQLVAERAPAAAAPQVAATTAAIEAPPAPAQTTPVQESAAATPHCFSFGPFASREAGSAAAAKLKPQVQALATREQASAAARGWRVYLPPLPSPEQAQAIAERIGAAGFSDFLVVREGAEANSIALGRYGSEQAARKRADALNAAGFAAQAVAVGDAAQPAVWLDVVAEAAFDPRRAQASIAAAQHRRIDCPASR</sequence>
<protein>
    <submittedName>
        <fullName evidence="2">SPOR domain-containing protein</fullName>
    </submittedName>
</protein>
<evidence type="ECO:0000313" key="3">
    <source>
        <dbReference type="Proteomes" id="UP000516018"/>
    </source>
</evidence>
<organism evidence="2 3">
    <name type="scientific">Agrilutibacter terrestris</name>
    <dbReference type="NCBI Taxonomy" id="2865112"/>
    <lineage>
        <taxon>Bacteria</taxon>
        <taxon>Pseudomonadati</taxon>
        <taxon>Pseudomonadota</taxon>
        <taxon>Gammaproteobacteria</taxon>
        <taxon>Lysobacterales</taxon>
        <taxon>Lysobacteraceae</taxon>
        <taxon>Agrilutibacter</taxon>
    </lineage>
</organism>
<evidence type="ECO:0000313" key="2">
    <source>
        <dbReference type="EMBL" id="QNP41487.1"/>
    </source>
</evidence>
<accession>A0A7H0FZM1</accession>